<keyword evidence="20" id="KW-1185">Reference proteome</keyword>
<feature type="domain" description="ABC transporter" evidence="17">
    <location>
        <begin position="1284"/>
        <end position="1518"/>
    </location>
</feature>
<feature type="transmembrane region" description="Helical" evidence="16">
    <location>
        <begin position="963"/>
        <end position="987"/>
    </location>
</feature>
<feature type="transmembrane region" description="Helical" evidence="16">
    <location>
        <begin position="297"/>
        <end position="318"/>
    </location>
</feature>
<dbReference type="CDD" id="cd03244">
    <property type="entry name" value="ABCC_MRP_domain2"/>
    <property type="match status" value="1"/>
</dbReference>
<comment type="caution">
    <text evidence="19">The sequence shown here is derived from an EMBL/GenBank/DDBJ whole genome shotgun (WGS) entry which is preliminary data.</text>
</comment>
<feature type="domain" description="ABC transmembrane type-1" evidence="18">
    <location>
        <begin position="328"/>
        <end position="592"/>
    </location>
</feature>
<evidence type="ECO:0000256" key="5">
    <source>
        <dbReference type="ARBA" id="ARBA00022475"/>
    </source>
</evidence>
<evidence type="ECO:0000256" key="14">
    <source>
        <dbReference type="ARBA" id="ARBA00047523"/>
    </source>
</evidence>
<evidence type="ECO:0000256" key="7">
    <source>
        <dbReference type="ARBA" id="ARBA00022737"/>
    </source>
</evidence>
<evidence type="ECO:0000256" key="16">
    <source>
        <dbReference type="SAM" id="Phobius"/>
    </source>
</evidence>
<evidence type="ECO:0000256" key="9">
    <source>
        <dbReference type="ARBA" id="ARBA00022840"/>
    </source>
</evidence>
<dbReference type="CDD" id="cd03250">
    <property type="entry name" value="ABCC_MRP_domain1"/>
    <property type="match status" value="1"/>
</dbReference>
<comment type="catalytic activity">
    <reaction evidence="14">
        <text>leukotriene C4(in) + ATP + H2O = leukotriene C4(out) + ADP + phosphate + H(+)</text>
        <dbReference type="Rhea" id="RHEA:38963"/>
        <dbReference type="ChEBI" id="CHEBI:15377"/>
        <dbReference type="ChEBI" id="CHEBI:15378"/>
        <dbReference type="ChEBI" id="CHEBI:30616"/>
        <dbReference type="ChEBI" id="CHEBI:43474"/>
        <dbReference type="ChEBI" id="CHEBI:57973"/>
        <dbReference type="ChEBI" id="CHEBI:456216"/>
    </reaction>
    <physiologicalReaction direction="left-to-right" evidence="14">
        <dbReference type="Rhea" id="RHEA:38964"/>
    </physiologicalReaction>
</comment>
<dbReference type="InterPro" id="IPR036640">
    <property type="entry name" value="ABC1_TM_sf"/>
</dbReference>
<evidence type="ECO:0000259" key="18">
    <source>
        <dbReference type="PROSITE" id="PS50929"/>
    </source>
</evidence>
<feature type="transmembrane region" description="Helical" evidence="16">
    <location>
        <begin position="566"/>
        <end position="595"/>
    </location>
</feature>
<feature type="transmembrane region" description="Helical" evidence="16">
    <location>
        <begin position="450"/>
        <end position="470"/>
    </location>
</feature>
<evidence type="ECO:0000256" key="10">
    <source>
        <dbReference type="ARBA" id="ARBA00022967"/>
    </source>
</evidence>
<evidence type="ECO:0000256" key="3">
    <source>
        <dbReference type="ARBA" id="ARBA00009726"/>
    </source>
</evidence>
<dbReference type="SMART" id="SM00382">
    <property type="entry name" value="AAA"/>
    <property type="match status" value="2"/>
</dbReference>
<evidence type="ECO:0000256" key="11">
    <source>
        <dbReference type="ARBA" id="ARBA00022989"/>
    </source>
</evidence>
<dbReference type="Pfam" id="PF24357">
    <property type="entry name" value="TMD0_ABC"/>
    <property type="match status" value="1"/>
</dbReference>
<evidence type="ECO:0000256" key="6">
    <source>
        <dbReference type="ARBA" id="ARBA00022692"/>
    </source>
</evidence>
<dbReference type="InterPro" id="IPR050173">
    <property type="entry name" value="ABC_transporter_C-like"/>
</dbReference>
<dbReference type="PANTHER" id="PTHR24223:SF443">
    <property type="entry name" value="MULTIDRUG-RESISTANCE LIKE PROTEIN 1, ISOFORM I"/>
    <property type="match status" value="1"/>
</dbReference>
<feature type="transmembrane region" description="Helical" evidence="16">
    <location>
        <begin position="64"/>
        <end position="83"/>
    </location>
</feature>
<feature type="compositionally biased region" description="Polar residues" evidence="15">
    <location>
        <begin position="919"/>
        <end position="931"/>
    </location>
</feature>
<dbReference type="PROSITE" id="PS00211">
    <property type="entry name" value="ABC_TRANSPORTER_1"/>
    <property type="match status" value="2"/>
</dbReference>
<dbReference type="Pfam" id="PF00664">
    <property type="entry name" value="ABC_membrane"/>
    <property type="match status" value="2"/>
</dbReference>
<feature type="domain" description="ABC transporter" evidence="17">
    <location>
        <begin position="624"/>
        <end position="847"/>
    </location>
</feature>
<dbReference type="PROSITE" id="PS50929">
    <property type="entry name" value="ABC_TM1F"/>
    <property type="match status" value="2"/>
</dbReference>
<feature type="region of interest" description="Disordered" evidence="15">
    <location>
        <begin position="912"/>
        <end position="937"/>
    </location>
</feature>
<keyword evidence="12 16" id="KW-0472">Membrane</keyword>
<comment type="similarity">
    <text evidence="3">Belongs to the ABC transporter superfamily. ABCC family. Conjugate transporter (TC 3.A.1.208) subfamily.</text>
</comment>
<feature type="transmembrane region" description="Helical" evidence="16">
    <location>
        <begin position="31"/>
        <end position="52"/>
    </location>
</feature>
<evidence type="ECO:0000256" key="8">
    <source>
        <dbReference type="ARBA" id="ARBA00022741"/>
    </source>
</evidence>
<keyword evidence="9" id="KW-0067">ATP-binding</keyword>
<comment type="subcellular location">
    <subcellularLocation>
        <location evidence="2">Cell membrane</location>
        <topology evidence="2">Multi-pass membrane protein</topology>
    </subcellularLocation>
    <subcellularLocation>
        <location evidence="1">Vacuole membrane</location>
        <topology evidence="1">Multi-pass membrane protein</topology>
    </subcellularLocation>
</comment>
<dbReference type="Gene3D" id="1.20.1560.10">
    <property type="entry name" value="ABC transporter type 1, transmembrane domain"/>
    <property type="match status" value="2"/>
</dbReference>
<dbReference type="InterPro" id="IPR056227">
    <property type="entry name" value="TMD0_ABC"/>
</dbReference>
<dbReference type="InterPro" id="IPR005292">
    <property type="entry name" value="MRP"/>
</dbReference>
<organism evidence="19 20">
    <name type="scientific">Orchesella dallaii</name>
    <dbReference type="NCBI Taxonomy" id="48710"/>
    <lineage>
        <taxon>Eukaryota</taxon>
        <taxon>Metazoa</taxon>
        <taxon>Ecdysozoa</taxon>
        <taxon>Arthropoda</taxon>
        <taxon>Hexapoda</taxon>
        <taxon>Collembola</taxon>
        <taxon>Entomobryomorpha</taxon>
        <taxon>Entomobryoidea</taxon>
        <taxon>Orchesellidae</taxon>
        <taxon>Orchesellinae</taxon>
        <taxon>Orchesella</taxon>
    </lineage>
</organism>
<dbReference type="SUPFAM" id="SSF90123">
    <property type="entry name" value="ABC transporter transmembrane region"/>
    <property type="match status" value="2"/>
</dbReference>
<feature type="transmembrane region" description="Helical" evidence="16">
    <location>
        <begin position="420"/>
        <end position="444"/>
    </location>
</feature>
<dbReference type="InterPro" id="IPR003593">
    <property type="entry name" value="AAA+_ATPase"/>
</dbReference>
<feature type="domain" description="ABC transmembrane type-1" evidence="18">
    <location>
        <begin position="970"/>
        <end position="1247"/>
    </location>
</feature>
<dbReference type="Proteomes" id="UP001642540">
    <property type="component" value="Unassembled WGS sequence"/>
</dbReference>
<keyword evidence="4" id="KW-0813">Transport</keyword>
<feature type="transmembrane region" description="Helical" evidence="16">
    <location>
        <begin position="1105"/>
        <end position="1125"/>
    </location>
</feature>
<proteinExistence type="inferred from homology"/>
<evidence type="ECO:0000313" key="20">
    <source>
        <dbReference type="Proteomes" id="UP001642540"/>
    </source>
</evidence>
<gene>
    <name evidence="19" type="ORF">ODALV1_LOCUS18110</name>
</gene>
<protein>
    <recommendedName>
        <fullName evidence="13">ABC-type glutathione-S-conjugate transporter</fullName>
        <ecNumber evidence="13">7.6.2.3</ecNumber>
    </recommendedName>
</protein>
<dbReference type="Pfam" id="PF00005">
    <property type="entry name" value="ABC_tran"/>
    <property type="match status" value="2"/>
</dbReference>
<evidence type="ECO:0000259" key="17">
    <source>
        <dbReference type="PROSITE" id="PS50893"/>
    </source>
</evidence>
<dbReference type="EMBL" id="CAXLJM020000057">
    <property type="protein sequence ID" value="CAL8118382.1"/>
    <property type="molecule type" value="Genomic_DNA"/>
</dbReference>
<evidence type="ECO:0000256" key="15">
    <source>
        <dbReference type="SAM" id="MobiDB-lite"/>
    </source>
</evidence>
<sequence>MDEFCGSKFWDNDLTWNTNNPDLTPCFEKTILVWFPCGFLWLASILDVFYSFENRSRQIPKSPLNVTKFIITLLLIVLELLMLKDAIFPTADRYIYPVELASPAIKIATYIYYLILLTYSLRKGVQSSGVQFVFWFLLAICQAIRFRTVIENRLSEPIDVLQYVLEVIYFPLTLGMVLINAWADVRPKYSMDTQTSQNPCPEIYSSYLSRQLFSWFSTLTWQGYKKPLEYSDLWDLNPGDKSRQVVPRFDKYWAKELNKSNLKRMKKAEGQAAYGKINGAVQISKLKKKEEQEYTSILPALFGAFGGSFMFGAFLKIIPDGLAFVSPQILDLLIAFTSSNQETWKGIIYAFLLFLSAFLSTMVTVQYSHRMYLVGMKVRTALISAIYRKALLLSNAAKRESSTGEIVNLMSVDVQKIMDLIPFVNMVWSAPFQIGVALYFLWGILGPSSLAGLGVMILLLPANAFIAAKARKLQIMQMRKKDLRVKLMNEILSGIKVLKLYAWEPSFENQIMKIRKDEIEILKKAAYLNAVTSFLWTCAPFLVALFTFGTYVLIDPENNKLDAGTAFVSLSLFNIMSMPLTFLPMIIVFIVQAGVSIKRLNKYMNAEEIDPDAVTHDDHEPDPIVIDHGTFSWEPDTVVLRDINLRIKPGSLVAIVGSVGSGKSSLLAAMLGELDKVSGRVNTKGSIAYIAQQAWIQNATLRNNILYGKPFDPAKYDRVVEACALKTDFEILPAGDKTEIGEKGINLSGGQKQRVSVARATYNNAEVYLFDDPLSAVDSHVGKHIFEKVLGPKGLLRKKTRVLVTHGIQYLPNVDDIIVLKDGEISERGTYKELLARRGAFAEFLRHHIETADDDIAELEDQSLLQDLKAVVGDIEKIKRKRRPSETAGSESEAGLSDANVARRRVLARTLSEMERRSSQASIKSRGSRGSHTAVDQLIEKEKSETKSVKLAVYLDYFRSGGWIFSISTFFLYLTCQAFSVGANLWLSDWSSRPPGNGTESNTGLFLGVYGGLGFGQGFAILAGSFVMAIGTLKSASNLHWKMLQRVLKAPMSFFDVTPSGRIVNRFAKDVDVCDSTLPFNFRLWLNSFFGVASTIFVISYSTPIFTAVFVPVSILYYFVQRFYVSTSRQLRRLESVTRSPIYSHFEETLTGSSTIRAYSEQDRFILDSELKVDYNQVSYYPSIIANRWLQVRLETVGNSIIFFAALFAVLARETLDPGIVGLSVSYALQITIALNMLVRWTSDVETNIVAVERVKEYSEIAQEAPWEVDGMKPSKTWPERGEVKFDHYQSRYRPGLDLVLKNVTCVIQPGEKVGIVGRTGAGKSSLTLGLFRIVEAAGGSITIDGKNISRLGLHDVRGRLTIIPQDPVLFSGTLRINLDPFELEKDETIWHALELSHLKTFVRTLPAGLEHEISEGGENLSVGQRQLVCLARALLRKTKILVLDEATAAVDLETDDLIQQTIRSEFKDSTVITIAHRLNTIMDSDKVMVLDKGEIREFDTPTNLLENKDSIFSSMARDAGLQ</sequence>
<keyword evidence="5" id="KW-1003">Cell membrane</keyword>
<keyword evidence="11 16" id="KW-1133">Transmembrane helix</keyword>
<dbReference type="PANTHER" id="PTHR24223">
    <property type="entry name" value="ATP-BINDING CASSETTE SUB-FAMILY C"/>
    <property type="match status" value="1"/>
</dbReference>
<feature type="transmembrane region" description="Helical" evidence="16">
    <location>
        <begin position="1007"/>
        <end position="1033"/>
    </location>
</feature>
<keyword evidence="6 16" id="KW-0812">Transmembrane</keyword>
<dbReference type="InterPro" id="IPR027417">
    <property type="entry name" value="P-loop_NTPase"/>
</dbReference>
<keyword evidence="10" id="KW-1278">Translocase</keyword>
<feature type="transmembrane region" description="Helical" evidence="16">
    <location>
        <begin position="162"/>
        <end position="183"/>
    </location>
</feature>
<dbReference type="InterPro" id="IPR011527">
    <property type="entry name" value="ABC1_TM_dom"/>
</dbReference>
<evidence type="ECO:0000256" key="1">
    <source>
        <dbReference type="ARBA" id="ARBA00004128"/>
    </source>
</evidence>
<evidence type="ECO:0000256" key="12">
    <source>
        <dbReference type="ARBA" id="ARBA00023136"/>
    </source>
</evidence>
<evidence type="ECO:0000256" key="4">
    <source>
        <dbReference type="ARBA" id="ARBA00022448"/>
    </source>
</evidence>
<dbReference type="PROSITE" id="PS50893">
    <property type="entry name" value="ABC_TRANSPORTER_2"/>
    <property type="match status" value="2"/>
</dbReference>
<reference evidence="19 20" key="1">
    <citation type="submission" date="2024-08" db="EMBL/GenBank/DDBJ databases">
        <authorList>
            <person name="Cucini C."/>
            <person name="Frati F."/>
        </authorList>
    </citation>
    <scope>NUCLEOTIDE SEQUENCE [LARGE SCALE GENOMIC DNA]</scope>
</reference>
<feature type="transmembrane region" description="Helical" evidence="16">
    <location>
        <begin position="132"/>
        <end position="150"/>
    </location>
</feature>
<dbReference type="InterPro" id="IPR017871">
    <property type="entry name" value="ABC_transporter-like_CS"/>
</dbReference>
<evidence type="ECO:0000256" key="13">
    <source>
        <dbReference type="ARBA" id="ARBA00024220"/>
    </source>
</evidence>
<keyword evidence="8" id="KW-0547">Nucleotide-binding</keyword>
<dbReference type="CDD" id="cd18595">
    <property type="entry name" value="ABC_6TM_MRP1_2_3_6_D1_like"/>
    <property type="match status" value="1"/>
</dbReference>
<name>A0ABP1R4N1_9HEXA</name>
<dbReference type="EC" id="7.6.2.3" evidence="13"/>
<feature type="transmembrane region" description="Helical" evidence="16">
    <location>
        <begin position="347"/>
        <end position="367"/>
    </location>
</feature>
<dbReference type="Gene3D" id="3.40.50.300">
    <property type="entry name" value="P-loop containing nucleotide triphosphate hydrolases"/>
    <property type="match status" value="2"/>
</dbReference>
<dbReference type="CDD" id="cd18603">
    <property type="entry name" value="ABC_6TM_MRP1_2_3_6_D2_like"/>
    <property type="match status" value="1"/>
</dbReference>
<dbReference type="InterPro" id="IPR003439">
    <property type="entry name" value="ABC_transporter-like_ATP-bd"/>
</dbReference>
<feature type="transmembrane region" description="Helical" evidence="16">
    <location>
        <begin position="103"/>
        <end position="120"/>
    </location>
</feature>
<dbReference type="SUPFAM" id="SSF52540">
    <property type="entry name" value="P-loop containing nucleoside triphosphate hydrolases"/>
    <property type="match status" value="2"/>
</dbReference>
<evidence type="ECO:0000313" key="19">
    <source>
        <dbReference type="EMBL" id="CAL8118382.1"/>
    </source>
</evidence>
<dbReference type="NCBIfam" id="TIGR00957">
    <property type="entry name" value="MRP_assoc_pro"/>
    <property type="match status" value="1"/>
</dbReference>
<feature type="transmembrane region" description="Helical" evidence="16">
    <location>
        <begin position="525"/>
        <end position="554"/>
    </location>
</feature>
<evidence type="ECO:0000256" key="2">
    <source>
        <dbReference type="ARBA" id="ARBA00004651"/>
    </source>
</evidence>
<keyword evidence="7" id="KW-0677">Repeat</keyword>
<accession>A0ABP1R4N1</accession>